<reference evidence="2" key="1">
    <citation type="submission" date="2014-09" db="EMBL/GenBank/DDBJ databases">
        <authorList>
            <person name="Sharma Rahul"/>
            <person name="Thines Marco"/>
        </authorList>
    </citation>
    <scope>NUCLEOTIDE SEQUENCE [LARGE SCALE GENOMIC DNA]</scope>
</reference>
<dbReference type="AlphaFoldDB" id="A0A0P1AUK9"/>
<dbReference type="Proteomes" id="UP000054928">
    <property type="component" value="Unassembled WGS sequence"/>
</dbReference>
<dbReference type="EMBL" id="CCYD01001864">
    <property type="protein sequence ID" value="CEG45958.1"/>
    <property type="molecule type" value="Genomic_DNA"/>
</dbReference>
<proteinExistence type="predicted"/>
<dbReference type="RefSeq" id="XP_024582327.1">
    <property type="nucleotide sequence ID" value="XM_024716760.1"/>
</dbReference>
<organism evidence="1 2">
    <name type="scientific">Plasmopara halstedii</name>
    <name type="common">Downy mildew of sunflower</name>
    <dbReference type="NCBI Taxonomy" id="4781"/>
    <lineage>
        <taxon>Eukaryota</taxon>
        <taxon>Sar</taxon>
        <taxon>Stramenopiles</taxon>
        <taxon>Oomycota</taxon>
        <taxon>Peronosporomycetes</taxon>
        <taxon>Peronosporales</taxon>
        <taxon>Peronosporaceae</taxon>
        <taxon>Plasmopara</taxon>
    </lineage>
</organism>
<protein>
    <submittedName>
        <fullName evidence="1">Uncharacterized protein</fullName>
    </submittedName>
</protein>
<keyword evidence="2" id="KW-1185">Reference proteome</keyword>
<sequence>MATNKLKASLSGSRKSLAIPIYESKEVAMWKPQKNVDQSSLWRVTSTES</sequence>
<name>A0A0P1AUK9_PLAHL</name>
<dbReference type="GeneID" id="36397345"/>
<evidence type="ECO:0000313" key="2">
    <source>
        <dbReference type="Proteomes" id="UP000054928"/>
    </source>
</evidence>
<accession>A0A0P1AUK9</accession>
<evidence type="ECO:0000313" key="1">
    <source>
        <dbReference type="EMBL" id="CEG45958.1"/>
    </source>
</evidence>